<evidence type="ECO:0000259" key="3">
    <source>
        <dbReference type="PROSITE" id="PS50097"/>
    </source>
</evidence>
<dbReference type="EMBL" id="UYRU01080505">
    <property type="protein sequence ID" value="VDN31124.1"/>
    <property type="molecule type" value="Genomic_DNA"/>
</dbReference>
<evidence type="ECO:0000313" key="4">
    <source>
        <dbReference type="EMBL" id="VDN31124.1"/>
    </source>
</evidence>
<dbReference type="Proteomes" id="UP000281553">
    <property type="component" value="Unassembled WGS sequence"/>
</dbReference>
<evidence type="ECO:0000313" key="5">
    <source>
        <dbReference type="Proteomes" id="UP000281553"/>
    </source>
</evidence>
<dbReference type="SMART" id="SM00225">
    <property type="entry name" value="BTB"/>
    <property type="match status" value="1"/>
</dbReference>
<dbReference type="InterPro" id="IPR000210">
    <property type="entry name" value="BTB/POZ_dom"/>
</dbReference>
<dbReference type="PANTHER" id="PTHR24412:SF497">
    <property type="entry name" value="KELCH-LIKE PROTEIN 18"/>
    <property type="match status" value="1"/>
</dbReference>
<dbReference type="Pfam" id="PF00651">
    <property type="entry name" value="BTB"/>
    <property type="match status" value="1"/>
</dbReference>
<dbReference type="InterPro" id="IPR011333">
    <property type="entry name" value="SKP1/BTB/POZ_sf"/>
</dbReference>
<reference evidence="4 5" key="1">
    <citation type="submission" date="2018-11" db="EMBL/GenBank/DDBJ databases">
        <authorList>
            <consortium name="Pathogen Informatics"/>
        </authorList>
    </citation>
    <scope>NUCLEOTIDE SEQUENCE [LARGE SCALE GENOMIC DNA]</scope>
</reference>
<name>A0A3P7MNC6_DIBLA</name>
<dbReference type="PROSITE" id="PS50097">
    <property type="entry name" value="BTB"/>
    <property type="match status" value="1"/>
</dbReference>
<evidence type="ECO:0000256" key="2">
    <source>
        <dbReference type="ARBA" id="ARBA00022737"/>
    </source>
</evidence>
<proteinExistence type="predicted"/>
<dbReference type="OrthoDB" id="45365at2759"/>
<keyword evidence="2" id="KW-0677">Repeat</keyword>
<organism evidence="4 5">
    <name type="scientific">Dibothriocephalus latus</name>
    <name type="common">Fish tapeworm</name>
    <name type="synonym">Diphyllobothrium latum</name>
    <dbReference type="NCBI Taxonomy" id="60516"/>
    <lineage>
        <taxon>Eukaryota</taxon>
        <taxon>Metazoa</taxon>
        <taxon>Spiralia</taxon>
        <taxon>Lophotrochozoa</taxon>
        <taxon>Platyhelminthes</taxon>
        <taxon>Cestoda</taxon>
        <taxon>Eucestoda</taxon>
        <taxon>Diphyllobothriidea</taxon>
        <taxon>Diphyllobothriidae</taxon>
        <taxon>Dibothriocephalus</taxon>
    </lineage>
</organism>
<dbReference type="Gene3D" id="3.30.710.10">
    <property type="entry name" value="Potassium Channel Kv1.1, Chain A"/>
    <property type="match status" value="1"/>
</dbReference>
<evidence type="ECO:0000256" key="1">
    <source>
        <dbReference type="ARBA" id="ARBA00022441"/>
    </source>
</evidence>
<accession>A0A3P7MNC6</accession>
<keyword evidence="5" id="KW-1185">Reference proteome</keyword>
<feature type="domain" description="BTB" evidence="3">
    <location>
        <begin position="40"/>
        <end position="107"/>
    </location>
</feature>
<gene>
    <name evidence="4" type="ORF">DILT_LOCUS15686</name>
</gene>
<dbReference type="SUPFAM" id="SSF54695">
    <property type="entry name" value="POZ domain"/>
    <property type="match status" value="1"/>
</dbReference>
<keyword evidence="1" id="KW-0880">Kelch repeat</keyword>
<sequence length="147" mass="16810">MSFDLSRKDSARSNVRFKDQNLLKNSFPNFEQIRRNGKLCDVTLIADGQQFSAHKIVLAATIPYFDAMFLSNMSEASKREIYIHDLDPSMLEAFIIFAYTGEIQITPANVQAVLISASFLQIDSIRNFCCKYIEERSVVILLSTYCY</sequence>
<dbReference type="PANTHER" id="PTHR24412">
    <property type="entry name" value="KELCH PROTEIN"/>
    <property type="match status" value="1"/>
</dbReference>
<dbReference type="AlphaFoldDB" id="A0A3P7MNC6"/>
<protein>
    <recommendedName>
        <fullName evidence="3">BTB domain-containing protein</fullName>
    </recommendedName>
</protein>